<dbReference type="InterPro" id="IPR011518">
    <property type="entry name" value="Transposase_36"/>
</dbReference>
<reference evidence="2" key="1">
    <citation type="submission" date="2017-01" db="EMBL/GenBank/DDBJ databases">
        <authorList>
            <person name="Brunel B."/>
        </authorList>
    </citation>
    <scope>NUCLEOTIDE SEQUENCE [LARGE SCALE GENOMIC DNA]</scope>
</reference>
<evidence type="ECO:0000313" key="2">
    <source>
        <dbReference type="Proteomes" id="UP000188388"/>
    </source>
</evidence>
<dbReference type="NCBIfam" id="NF033519">
    <property type="entry name" value="transpos_ISAzo13"/>
    <property type="match status" value="1"/>
</dbReference>
<evidence type="ECO:0000313" key="1">
    <source>
        <dbReference type="EMBL" id="SIT59383.1"/>
    </source>
</evidence>
<name>A0A1R3VJC3_9HYPH</name>
<dbReference type="STRING" id="1631249.BQ8794_70313"/>
<organism evidence="1 2">
    <name type="scientific">Mesorhizobium prunaredense</name>
    <dbReference type="NCBI Taxonomy" id="1631249"/>
    <lineage>
        <taxon>Bacteria</taxon>
        <taxon>Pseudomonadati</taxon>
        <taxon>Pseudomonadota</taxon>
        <taxon>Alphaproteobacteria</taxon>
        <taxon>Hyphomicrobiales</taxon>
        <taxon>Phyllobacteriaceae</taxon>
        <taxon>Mesorhizobium</taxon>
    </lineage>
</organism>
<dbReference type="EMBL" id="FTPD01000067">
    <property type="protein sequence ID" value="SIT59383.1"/>
    <property type="molecule type" value="Genomic_DNA"/>
</dbReference>
<dbReference type="AlphaFoldDB" id="A0A1R3VJC3"/>
<evidence type="ECO:0008006" key="3">
    <source>
        <dbReference type="Google" id="ProtNLM"/>
    </source>
</evidence>
<accession>A0A1R3VJC3</accession>
<dbReference type="Proteomes" id="UP000188388">
    <property type="component" value="Unassembled WGS sequence"/>
</dbReference>
<protein>
    <recommendedName>
        <fullName evidence="3">Transposase</fullName>
    </recommendedName>
</protein>
<sequence length="230" mass="25187">MVGSLLKRLGYSLQANRKTLEGSGHADRDEQFQHIAGMVKDAIAAKQPAISVDTKKKELVGAFKNGGREYQPAGSPEPVNVHDFVDPKLGRAAPYGVYDIADDKGWVSVGIDNDTAAFAVNAIRLWWIDMGRERYSQAHTLTITADGGGSNGSRLRLWKVELQKLADELGLTIIVLHLPPGTSKWNKIEHRLFSFISRNWRGRPLTDYRTIVELIAATTSTAGHTAVPAG</sequence>
<keyword evidence="2" id="KW-1185">Reference proteome</keyword>
<gene>
    <name evidence="1" type="ORF">BQ8794_70313</name>
</gene>
<dbReference type="Pfam" id="PF07592">
    <property type="entry name" value="DDE_Tnp_ISAZ013"/>
    <property type="match status" value="1"/>
</dbReference>
<proteinExistence type="predicted"/>